<name>A0ABP7PIT8_9GAMM</name>
<reference evidence="3" key="1">
    <citation type="journal article" date="2019" name="Int. J. Syst. Evol. Microbiol.">
        <title>The Global Catalogue of Microorganisms (GCM) 10K type strain sequencing project: providing services to taxonomists for standard genome sequencing and annotation.</title>
        <authorList>
            <consortium name="The Broad Institute Genomics Platform"/>
            <consortium name="The Broad Institute Genome Sequencing Center for Infectious Disease"/>
            <person name="Wu L."/>
            <person name="Ma J."/>
        </authorList>
    </citation>
    <scope>NUCLEOTIDE SEQUENCE [LARGE SCALE GENOMIC DNA]</scope>
    <source>
        <strain evidence="3">JCM 17555</strain>
    </source>
</reference>
<dbReference type="Proteomes" id="UP001501337">
    <property type="component" value="Unassembled WGS sequence"/>
</dbReference>
<dbReference type="Pfam" id="PF01636">
    <property type="entry name" value="APH"/>
    <property type="match status" value="1"/>
</dbReference>
<protein>
    <submittedName>
        <fullName evidence="2">Phosphotransferase</fullName>
    </submittedName>
</protein>
<sequence length="373" mass="42025">MRLEQLIEWVRRMASPTAQSGLIGNLRRVDPEFAAAEQAWASPLPGDASFRHYCRITSPSGKRMMLMDAPAPHESTRPFATIAEDWFAAGIAVPELFAVDDDAGFIAMEDLDDRTLFSLTGPRVAARSTEIEHYYQAAIESLCRIQALPLDSEAVNAMPRYDEALLRRETALFRDWLLEACLELSPAVVPQSHELLTALDDVLVLEALAQPHSVVHRDYHSRNLMIDERDAVRIIDFQDAVVGPSSYDLVSLLKDCYVLLDDSLRQRLMTHYIAHSGSRTGQNNVAAFTQVQFDLMGMQRHLKAAGIFARLYRRDGKARYLKDIPLVLTYLADTAAALSKTSRYVDIMQRLETLLRKEVIPAYDVFARTTDQP</sequence>
<dbReference type="InterPro" id="IPR011009">
    <property type="entry name" value="Kinase-like_dom_sf"/>
</dbReference>
<evidence type="ECO:0000313" key="2">
    <source>
        <dbReference type="EMBL" id="GAA3966353.1"/>
    </source>
</evidence>
<comment type="caution">
    <text evidence="2">The sequence shown here is derived from an EMBL/GenBank/DDBJ whole genome shotgun (WGS) entry which is preliminary data.</text>
</comment>
<dbReference type="InterPro" id="IPR002575">
    <property type="entry name" value="Aminoglycoside_PTrfase"/>
</dbReference>
<keyword evidence="3" id="KW-1185">Reference proteome</keyword>
<dbReference type="SUPFAM" id="SSF56112">
    <property type="entry name" value="Protein kinase-like (PK-like)"/>
    <property type="match status" value="1"/>
</dbReference>
<gene>
    <name evidence="2" type="ORF">GCM10022278_25310</name>
</gene>
<dbReference type="Gene3D" id="3.30.200.20">
    <property type="entry name" value="Phosphorylase Kinase, domain 1"/>
    <property type="match status" value="1"/>
</dbReference>
<dbReference type="EMBL" id="BAABBO010000011">
    <property type="protein sequence ID" value="GAA3966353.1"/>
    <property type="molecule type" value="Genomic_DNA"/>
</dbReference>
<accession>A0ABP7PIT8</accession>
<organism evidence="2 3">
    <name type="scientific">Allohahella marinimesophila</name>
    <dbReference type="NCBI Taxonomy" id="1054972"/>
    <lineage>
        <taxon>Bacteria</taxon>
        <taxon>Pseudomonadati</taxon>
        <taxon>Pseudomonadota</taxon>
        <taxon>Gammaproteobacteria</taxon>
        <taxon>Oceanospirillales</taxon>
        <taxon>Hahellaceae</taxon>
        <taxon>Allohahella</taxon>
    </lineage>
</organism>
<dbReference type="Gene3D" id="3.90.1200.10">
    <property type="match status" value="1"/>
</dbReference>
<proteinExistence type="predicted"/>
<evidence type="ECO:0000259" key="1">
    <source>
        <dbReference type="Pfam" id="PF01636"/>
    </source>
</evidence>
<feature type="domain" description="Aminoglycoside phosphotransferase" evidence="1">
    <location>
        <begin position="41"/>
        <end position="273"/>
    </location>
</feature>
<evidence type="ECO:0000313" key="3">
    <source>
        <dbReference type="Proteomes" id="UP001501337"/>
    </source>
</evidence>